<dbReference type="Pfam" id="PF11378">
    <property type="entry name" value="DUF3181"/>
    <property type="match status" value="1"/>
</dbReference>
<gene>
    <name evidence="1" type="ORF">GlitD10_0751</name>
</gene>
<dbReference type="Proteomes" id="UP000180235">
    <property type="component" value="Chromosome"/>
</dbReference>
<dbReference type="STRING" id="1188229.GlitD10_0751"/>
<dbReference type="AlphaFoldDB" id="A0A1J0AAY5"/>
<dbReference type="OrthoDB" id="465245at2"/>
<dbReference type="EMBL" id="CP017675">
    <property type="protein sequence ID" value="APB33065.1"/>
    <property type="molecule type" value="Genomic_DNA"/>
</dbReference>
<sequence length="103" mass="11656">MSDPQVTEIIARLAADLGDRVYMDIARWHLYLKDAHLDKILAQRLYTQMQQGGLGQDQALGILREILVDIGGGRRQIPLLDLVPVQGQLAYIDVVEDFQKRLT</sequence>
<protein>
    <recommendedName>
        <fullName evidence="3">Thylakoid-associated protein</fullName>
    </recommendedName>
</protein>
<organism evidence="1 2">
    <name type="scientific">Gloeomargarita lithophora Alchichica-D10</name>
    <dbReference type="NCBI Taxonomy" id="1188229"/>
    <lineage>
        <taxon>Bacteria</taxon>
        <taxon>Bacillati</taxon>
        <taxon>Cyanobacteriota</taxon>
        <taxon>Cyanophyceae</taxon>
        <taxon>Gloeomargaritales</taxon>
        <taxon>Gloeomargaritaceae</taxon>
        <taxon>Gloeomargarita</taxon>
    </lineage>
</organism>
<accession>A0A1J0AAY5</accession>
<evidence type="ECO:0008006" key="3">
    <source>
        <dbReference type="Google" id="ProtNLM"/>
    </source>
</evidence>
<evidence type="ECO:0000313" key="1">
    <source>
        <dbReference type="EMBL" id="APB33065.1"/>
    </source>
</evidence>
<keyword evidence="2" id="KW-1185">Reference proteome</keyword>
<name>A0A1J0AAY5_9CYAN</name>
<reference evidence="1 2" key="1">
    <citation type="submission" date="2016-10" db="EMBL/GenBank/DDBJ databases">
        <title>Description of Gloeomargarita lithophora gen. nov., sp. nov., a thylakoid-bearing basal-branching cyanobacterium with intracellular carbonates, and proposal for Gloeomargaritales ord. nov.</title>
        <authorList>
            <person name="Moreira D."/>
            <person name="Tavera R."/>
            <person name="Benzerara K."/>
            <person name="Skouri-Panet F."/>
            <person name="Couradeau E."/>
            <person name="Gerard E."/>
            <person name="Loussert C."/>
            <person name="Novelo E."/>
            <person name="Zivanovic Y."/>
            <person name="Lopez-Garcia P."/>
        </authorList>
    </citation>
    <scope>NUCLEOTIDE SEQUENCE [LARGE SCALE GENOMIC DNA]</scope>
    <source>
        <strain evidence="1 2">D10</strain>
    </source>
</reference>
<proteinExistence type="predicted"/>
<dbReference type="KEGG" id="glt:GlitD10_0751"/>
<dbReference type="InterPro" id="IPR021518">
    <property type="entry name" value="DUF3181"/>
</dbReference>
<evidence type="ECO:0000313" key="2">
    <source>
        <dbReference type="Proteomes" id="UP000180235"/>
    </source>
</evidence>